<organism evidence="1 2">
    <name type="scientific">Mergibacter septicus</name>
    <dbReference type="NCBI Taxonomy" id="221402"/>
    <lineage>
        <taxon>Bacteria</taxon>
        <taxon>Pseudomonadati</taxon>
        <taxon>Pseudomonadota</taxon>
        <taxon>Gammaproteobacteria</taxon>
        <taxon>Pasteurellales</taxon>
        <taxon>Pasteurellaceae</taxon>
        <taxon>Mergibacter</taxon>
    </lineage>
</organism>
<dbReference type="RefSeq" id="WP_261920726.1">
    <property type="nucleotide sequence ID" value="NZ_CP022011.1"/>
</dbReference>
<dbReference type="InterPro" id="IPR029057">
    <property type="entry name" value="PRTase-like"/>
</dbReference>
<evidence type="ECO:0000313" key="1">
    <source>
        <dbReference type="EMBL" id="QDJ14750.1"/>
    </source>
</evidence>
<sequence length="237" mass="27262">MKFFIDKNNCVKIESEKPQQILQYKWEVDANLYSIIKRKKEKRRAGRPLGDNCPMLYALKKSDGLFSDEETIKKLFLYARNSIKDHFKSNFPFDTVIVIPSKHNIGYKLAKIIGELYKVHIVTDYLMKNTPQDAIDEIINNPHINSAIKQRIKTAIQRDMKNLTIKGLTPKDRIYIPILSVKKVSLPTNISNVLLIDDVYTSGTTLKRAKTLIEQYSPQVISISALTLFSPLSKKYV</sequence>
<evidence type="ECO:0000313" key="2">
    <source>
        <dbReference type="Proteomes" id="UP000955338"/>
    </source>
</evidence>
<keyword evidence="2" id="KW-1185">Reference proteome</keyword>
<dbReference type="Gene3D" id="3.40.50.2020">
    <property type="match status" value="1"/>
</dbReference>
<accession>A0A8D4IXL7</accession>
<protein>
    <submittedName>
        <fullName evidence="1">Uncharacterized protein</fullName>
    </submittedName>
</protein>
<dbReference type="EMBL" id="CP022011">
    <property type="protein sequence ID" value="QDJ14750.1"/>
    <property type="molecule type" value="Genomic_DNA"/>
</dbReference>
<dbReference type="InterPro" id="IPR000836">
    <property type="entry name" value="PRTase_dom"/>
</dbReference>
<dbReference type="CDD" id="cd06223">
    <property type="entry name" value="PRTases_typeI"/>
    <property type="match status" value="1"/>
</dbReference>
<dbReference type="SUPFAM" id="SSF53271">
    <property type="entry name" value="PRTase-like"/>
    <property type="match status" value="1"/>
</dbReference>
<name>A0A8D4IXL7_9PAST</name>
<dbReference type="Proteomes" id="UP000955338">
    <property type="component" value="Chromosome"/>
</dbReference>
<gene>
    <name evidence="1" type="ORF">CEP48_04615</name>
</gene>
<dbReference type="AlphaFoldDB" id="A0A8D4IXL7"/>
<reference evidence="1" key="1">
    <citation type="submission" date="2017-06" db="EMBL/GenBank/DDBJ databases">
        <title>Genome sequencing of pathogenic and non-pathogenic strains within Bisgaard taxon 40.</title>
        <authorList>
            <person name="Ladner J.T."/>
            <person name="Lovett S.P."/>
            <person name="Koroleva G."/>
            <person name="Lorch J.M."/>
        </authorList>
    </citation>
    <scope>NUCLEOTIDE SEQUENCE</scope>
    <source>
        <strain evidence="1">27576-1-I1</strain>
    </source>
</reference>
<proteinExistence type="predicted"/>